<dbReference type="InterPro" id="IPR051205">
    <property type="entry name" value="UbiH/COQ6_monooxygenase"/>
</dbReference>
<reference evidence="1" key="2">
    <citation type="submission" date="2022-10" db="EMBL/GenBank/DDBJ databases">
        <authorList>
            <consortium name="ENA_rothamsted_submissions"/>
            <consortium name="culmorum"/>
            <person name="King R."/>
        </authorList>
    </citation>
    <scope>NUCLEOTIDE SEQUENCE</scope>
</reference>
<dbReference type="Proteomes" id="UP001153737">
    <property type="component" value="Chromosome 1"/>
</dbReference>
<dbReference type="SUPFAM" id="SSF51905">
    <property type="entry name" value="FAD/NAD(P)-binding domain"/>
    <property type="match status" value="1"/>
</dbReference>
<organism evidence="1 2">
    <name type="scientific">Phaedon cochleariae</name>
    <name type="common">Mustard beetle</name>
    <dbReference type="NCBI Taxonomy" id="80249"/>
    <lineage>
        <taxon>Eukaryota</taxon>
        <taxon>Metazoa</taxon>
        <taxon>Ecdysozoa</taxon>
        <taxon>Arthropoda</taxon>
        <taxon>Hexapoda</taxon>
        <taxon>Insecta</taxon>
        <taxon>Pterygota</taxon>
        <taxon>Neoptera</taxon>
        <taxon>Endopterygota</taxon>
        <taxon>Coleoptera</taxon>
        <taxon>Polyphaga</taxon>
        <taxon>Cucujiformia</taxon>
        <taxon>Chrysomeloidea</taxon>
        <taxon>Chrysomelidae</taxon>
        <taxon>Chrysomelinae</taxon>
        <taxon>Chrysomelini</taxon>
        <taxon>Phaedon</taxon>
    </lineage>
</organism>
<keyword evidence="2" id="KW-1185">Reference proteome</keyword>
<name>A0A9N9SBP3_PHACE</name>
<accession>A0A9N9SBP3</accession>
<protein>
    <recommendedName>
        <fullName evidence="3">Ubiquinone biosynthesis monooxygenase COQ6</fullName>
    </recommendedName>
</protein>
<dbReference type="AlphaFoldDB" id="A0A9N9SBP3"/>
<dbReference type="PANTHER" id="PTHR43876:SF7">
    <property type="entry name" value="UBIQUINONE BIOSYNTHESIS MONOOXYGENASE COQ6, MITOCHONDRIAL"/>
    <property type="match status" value="1"/>
</dbReference>
<dbReference type="Gene3D" id="3.50.50.60">
    <property type="entry name" value="FAD/NAD(P)-binding domain"/>
    <property type="match status" value="1"/>
</dbReference>
<proteinExistence type="predicted"/>
<evidence type="ECO:0008006" key="3">
    <source>
        <dbReference type="Google" id="ProtNLM"/>
    </source>
</evidence>
<dbReference type="GO" id="GO:0005739">
    <property type="term" value="C:mitochondrion"/>
    <property type="evidence" value="ECO:0007669"/>
    <property type="project" value="TreeGrafter"/>
</dbReference>
<dbReference type="EMBL" id="OU896707">
    <property type="protein sequence ID" value="CAG9813073.1"/>
    <property type="molecule type" value="Genomic_DNA"/>
</dbReference>
<evidence type="ECO:0000313" key="2">
    <source>
        <dbReference type="Proteomes" id="UP001153737"/>
    </source>
</evidence>
<sequence>MLLIFTSGMKFSNRILPKWKSNRCFSSKEPKENHYDIVIAGGGMIGTTLACVLGRNGKLSDKRILLLEAGAQKLWSLPEKYSNRVVSLNPGTHKLLNDIGAWRSIENSRFATVKRLQVWDALSDTSITFGDESELEDVSYVVENDLLLQAVTEVAKTIDNVEVSYNAKVKSYHLPEFQENFVKINTENGNQYACDLLVS</sequence>
<dbReference type="OrthoDB" id="683240at2759"/>
<reference evidence="1" key="1">
    <citation type="submission" date="2022-01" db="EMBL/GenBank/DDBJ databases">
        <authorList>
            <person name="King R."/>
        </authorList>
    </citation>
    <scope>NUCLEOTIDE SEQUENCE</scope>
</reference>
<gene>
    <name evidence="1" type="ORF">PHAECO_LOCUS1338</name>
</gene>
<evidence type="ECO:0000313" key="1">
    <source>
        <dbReference type="EMBL" id="CAG9813073.1"/>
    </source>
</evidence>
<dbReference type="PANTHER" id="PTHR43876">
    <property type="entry name" value="UBIQUINONE BIOSYNTHESIS MONOOXYGENASE COQ6, MITOCHONDRIAL"/>
    <property type="match status" value="1"/>
</dbReference>
<dbReference type="InterPro" id="IPR036188">
    <property type="entry name" value="FAD/NAD-bd_sf"/>
</dbReference>